<dbReference type="Gene3D" id="3.40.30.10">
    <property type="entry name" value="Glutaredoxin"/>
    <property type="match status" value="1"/>
</dbReference>
<dbReference type="InterPro" id="IPR013766">
    <property type="entry name" value="Thioredoxin_domain"/>
</dbReference>
<dbReference type="EC" id="1.11.1.15" evidence="2"/>
<dbReference type="GO" id="GO:0004601">
    <property type="term" value="F:peroxidase activity"/>
    <property type="evidence" value="ECO:0007669"/>
    <property type="project" value="UniProtKB-KW"/>
</dbReference>
<keyword evidence="2" id="KW-0575">Peroxidase</keyword>
<organism evidence="2 3">
    <name type="scientific">Pseudobythopirellula maris</name>
    <dbReference type="NCBI Taxonomy" id="2527991"/>
    <lineage>
        <taxon>Bacteria</taxon>
        <taxon>Pseudomonadati</taxon>
        <taxon>Planctomycetota</taxon>
        <taxon>Planctomycetia</taxon>
        <taxon>Pirellulales</taxon>
        <taxon>Lacipirellulaceae</taxon>
        <taxon>Pseudobythopirellula</taxon>
    </lineage>
</organism>
<dbReference type="OrthoDB" id="9809746at2"/>
<dbReference type="InterPro" id="IPR047262">
    <property type="entry name" value="PRX-like1"/>
</dbReference>
<dbReference type="Pfam" id="PF00578">
    <property type="entry name" value="AhpC-TSA"/>
    <property type="match status" value="1"/>
</dbReference>
<dbReference type="PANTHER" id="PTHR43640">
    <property type="entry name" value="OS07G0260300 PROTEIN"/>
    <property type="match status" value="1"/>
</dbReference>
<name>A0A5C5ZP45_9BACT</name>
<gene>
    <name evidence="2" type="primary">bcp_1</name>
    <name evidence="2" type="ORF">Mal64_20240</name>
</gene>
<evidence type="ECO:0000259" key="1">
    <source>
        <dbReference type="PROSITE" id="PS51352"/>
    </source>
</evidence>
<feature type="domain" description="Thioredoxin" evidence="1">
    <location>
        <begin position="9"/>
        <end position="169"/>
    </location>
</feature>
<evidence type="ECO:0000313" key="3">
    <source>
        <dbReference type="Proteomes" id="UP000315440"/>
    </source>
</evidence>
<dbReference type="SUPFAM" id="SSF52833">
    <property type="entry name" value="Thioredoxin-like"/>
    <property type="match status" value="1"/>
</dbReference>
<dbReference type="AlphaFoldDB" id="A0A5C5ZP45"/>
<dbReference type="CDD" id="cd02969">
    <property type="entry name" value="PRX_like1"/>
    <property type="match status" value="1"/>
</dbReference>
<dbReference type="PROSITE" id="PS51352">
    <property type="entry name" value="THIOREDOXIN_2"/>
    <property type="match status" value="1"/>
</dbReference>
<protein>
    <submittedName>
        <fullName evidence="2">Putative peroxiredoxin</fullName>
        <ecNumber evidence="2">1.11.1.15</ecNumber>
    </submittedName>
</protein>
<dbReference type="EMBL" id="SJPQ01000002">
    <property type="protein sequence ID" value="TWT88541.1"/>
    <property type="molecule type" value="Genomic_DNA"/>
</dbReference>
<dbReference type="Proteomes" id="UP000315440">
    <property type="component" value="Unassembled WGS sequence"/>
</dbReference>
<dbReference type="PANTHER" id="PTHR43640:SF1">
    <property type="entry name" value="THIOREDOXIN-DEPENDENT PEROXIREDOXIN"/>
    <property type="match status" value="1"/>
</dbReference>
<keyword evidence="2" id="KW-0560">Oxidoreductase</keyword>
<proteinExistence type="predicted"/>
<evidence type="ECO:0000313" key="2">
    <source>
        <dbReference type="EMBL" id="TWT88541.1"/>
    </source>
</evidence>
<reference evidence="2 3" key="1">
    <citation type="submission" date="2019-02" db="EMBL/GenBank/DDBJ databases">
        <title>Deep-cultivation of Planctomycetes and their phenomic and genomic characterization uncovers novel biology.</title>
        <authorList>
            <person name="Wiegand S."/>
            <person name="Jogler M."/>
            <person name="Boedeker C."/>
            <person name="Pinto D."/>
            <person name="Vollmers J."/>
            <person name="Rivas-Marin E."/>
            <person name="Kohn T."/>
            <person name="Peeters S.H."/>
            <person name="Heuer A."/>
            <person name="Rast P."/>
            <person name="Oberbeckmann S."/>
            <person name="Bunk B."/>
            <person name="Jeske O."/>
            <person name="Meyerdierks A."/>
            <person name="Storesund J.E."/>
            <person name="Kallscheuer N."/>
            <person name="Luecker S."/>
            <person name="Lage O.M."/>
            <person name="Pohl T."/>
            <person name="Merkel B.J."/>
            <person name="Hornburger P."/>
            <person name="Mueller R.-W."/>
            <person name="Bruemmer F."/>
            <person name="Labrenz M."/>
            <person name="Spormann A.M."/>
            <person name="Op Den Camp H."/>
            <person name="Overmann J."/>
            <person name="Amann R."/>
            <person name="Jetten M.S.M."/>
            <person name="Mascher T."/>
            <person name="Medema M.H."/>
            <person name="Devos D.P."/>
            <person name="Kaster A.-K."/>
            <person name="Ovreas L."/>
            <person name="Rohde M."/>
            <person name="Galperin M.Y."/>
            <person name="Jogler C."/>
        </authorList>
    </citation>
    <scope>NUCLEOTIDE SEQUENCE [LARGE SCALE GENOMIC DNA]</scope>
    <source>
        <strain evidence="2 3">Mal64</strain>
    </source>
</reference>
<accession>A0A5C5ZP45</accession>
<dbReference type="InterPro" id="IPR036249">
    <property type="entry name" value="Thioredoxin-like_sf"/>
</dbReference>
<dbReference type="InterPro" id="IPR000866">
    <property type="entry name" value="AhpC/TSA"/>
</dbReference>
<sequence length="197" mass="21542">MVRTPSTMTPLGSAAPDFSLPNVDGKTVSLTDFDDAPALLVMFMCNHCPFVLHLADALADFAREYEQRGLRIVGISSNDVENYPADSPELMKEEADKRGYVFPYLYDATQEVAKAYRAACTPDFFLYSRSGETGELELAYRGQFDSTRPDSGNAPTGADLRAACDAVLAEELPSEDQTPSLGCNIKWIAGNEPDYFG</sequence>
<keyword evidence="3" id="KW-1185">Reference proteome</keyword>
<dbReference type="RefSeq" id="WP_146399687.1">
    <property type="nucleotide sequence ID" value="NZ_SJPQ01000002.1"/>
</dbReference>
<comment type="caution">
    <text evidence="2">The sequence shown here is derived from an EMBL/GenBank/DDBJ whole genome shotgun (WGS) entry which is preliminary data.</text>
</comment>